<dbReference type="Proteomes" id="UP000886124">
    <property type="component" value="Unassembled WGS sequence"/>
</dbReference>
<name>A0A7V5UFP0_CALAY</name>
<proteinExistence type="predicted"/>
<dbReference type="PROSITE" id="PS51257">
    <property type="entry name" value="PROKAR_LIPOPROTEIN"/>
    <property type="match status" value="1"/>
</dbReference>
<evidence type="ECO:0000313" key="1">
    <source>
        <dbReference type="EMBL" id="HHJ53565.1"/>
    </source>
</evidence>
<dbReference type="AlphaFoldDB" id="A0A7V5UFP0"/>
<organism evidence="1">
    <name type="scientific">Caldithrix abyssi</name>
    <dbReference type="NCBI Taxonomy" id="187145"/>
    <lineage>
        <taxon>Bacteria</taxon>
        <taxon>Pseudomonadati</taxon>
        <taxon>Calditrichota</taxon>
        <taxon>Calditrichia</taxon>
        <taxon>Calditrichales</taxon>
        <taxon>Calditrichaceae</taxon>
        <taxon>Caldithrix</taxon>
    </lineage>
</organism>
<protein>
    <recommendedName>
        <fullName evidence="2">Lipoprotein</fullName>
    </recommendedName>
</protein>
<dbReference type="EMBL" id="DROD01000650">
    <property type="protein sequence ID" value="HHJ53565.1"/>
    <property type="molecule type" value="Genomic_DNA"/>
</dbReference>
<gene>
    <name evidence="1" type="ORF">ENJ89_10255</name>
</gene>
<sequence>MKLFKYFILLAALYFLSACLGYRAVEWRIHFNDNFTGGTVTVTFEDLTSDELNLFSTPKEREPERRKQRIRAQKEQDFKQLLDSYRNDSFLLDGVEMGVYIKERRLFEKDGKLYGSFSGVFRKLIPESDLKLELTKDKIVVTLQNDAGVERIETDGRMVTGEETTTITWPKTTHLIYWKTVMKKENPGQSHSLVDEFRRWQKGEKFE</sequence>
<reference evidence="1" key="1">
    <citation type="journal article" date="2020" name="mSystems">
        <title>Genome- and Community-Level Interaction Insights into Carbon Utilization and Element Cycling Functions of Hydrothermarchaeota in Hydrothermal Sediment.</title>
        <authorList>
            <person name="Zhou Z."/>
            <person name="Liu Y."/>
            <person name="Xu W."/>
            <person name="Pan J."/>
            <person name="Luo Z.H."/>
            <person name="Li M."/>
        </authorList>
    </citation>
    <scope>NUCLEOTIDE SEQUENCE [LARGE SCALE GENOMIC DNA]</scope>
    <source>
        <strain evidence="1">HyVt-527</strain>
    </source>
</reference>
<evidence type="ECO:0008006" key="2">
    <source>
        <dbReference type="Google" id="ProtNLM"/>
    </source>
</evidence>
<accession>A0A7V5UFP0</accession>
<comment type="caution">
    <text evidence="1">The sequence shown here is derived from an EMBL/GenBank/DDBJ whole genome shotgun (WGS) entry which is preliminary data.</text>
</comment>